<sequence>MKNPNDNAICQDLAQNLTKIFQDNIKDFDIDYVSSGIFEYGDGFVLLLAPFDSEEAELATNEVKRVAKQNSESIVQTIKQATQENGEVVEVEFDCEEIFMDNYGKYDIDLSEVIEISLPFRAYEQ</sequence>
<accession>V8C5Z6</accession>
<dbReference type="PATRIC" id="fig|1357400.3.peg.2142"/>
<dbReference type="AlphaFoldDB" id="V8C5Z6"/>
<keyword evidence="2" id="KW-1185">Reference proteome</keyword>
<organism evidence="1 2">
    <name type="scientific">Helicobacter macacae MIT 99-5501</name>
    <dbReference type="NCBI Taxonomy" id="1357400"/>
    <lineage>
        <taxon>Bacteria</taxon>
        <taxon>Pseudomonadati</taxon>
        <taxon>Campylobacterota</taxon>
        <taxon>Epsilonproteobacteria</taxon>
        <taxon>Campylobacterales</taxon>
        <taxon>Helicobacteraceae</taxon>
        <taxon>Helicobacter</taxon>
    </lineage>
</organism>
<dbReference type="EMBL" id="AZJI01000007">
    <property type="protein sequence ID" value="ETD22794.1"/>
    <property type="molecule type" value="Genomic_DNA"/>
</dbReference>
<dbReference type="HOGENOM" id="CLU_1989540_0_0_7"/>
<dbReference type="Proteomes" id="UP000018731">
    <property type="component" value="Unassembled WGS sequence"/>
</dbReference>
<dbReference type="STRING" id="1357400.HMPREF2086_01593"/>
<evidence type="ECO:0000313" key="1">
    <source>
        <dbReference type="EMBL" id="ETD22794.1"/>
    </source>
</evidence>
<name>V8C5Z6_9HELI</name>
<dbReference type="RefSeq" id="WP_023928328.1">
    <property type="nucleotide sequence ID" value="NZ_KI669455.1"/>
</dbReference>
<protein>
    <submittedName>
        <fullName evidence="1">Uncharacterized protein</fullName>
    </submittedName>
</protein>
<comment type="caution">
    <text evidence="1">The sequence shown here is derived from an EMBL/GenBank/DDBJ whole genome shotgun (WGS) entry which is preliminary data.</text>
</comment>
<proteinExistence type="predicted"/>
<evidence type="ECO:0000313" key="2">
    <source>
        <dbReference type="Proteomes" id="UP000018731"/>
    </source>
</evidence>
<gene>
    <name evidence="1" type="ORF">HMPREF2086_01593</name>
</gene>
<reference evidence="1 2" key="1">
    <citation type="journal article" date="2014" name="Genome Announc.">
        <title>Draft genome sequences of six enterohepatic helicobacter species isolated from humans and one from rhesus macaques.</title>
        <authorList>
            <person name="Shen Z."/>
            <person name="Sheh A."/>
            <person name="Young S.K."/>
            <person name="Abouelliel A."/>
            <person name="Ward D.V."/>
            <person name="Earl A.M."/>
            <person name="Fox J.G."/>
        </authorList>
    </citation>
    <scope>NUCLEOTIDE SEQUENCE [LARGE SCALE GENOMIC DNA]</scope>
    <source>
        <strain evidence="1 2">MIT 99-5501</strain>
    </source>
</reference>